<dbReference type="Proteomes" id="UP000827092">
    <property type="component" value="Unassembled WGS sequence"/>
</dbReference>
<reference evidence="2 3" key="1">
    <citation type="journal article" date="2022" name="Nat. Ecol. Evol.">
        <title>A masculinizing supergene underlies an exaggerated male reproductive morph in a spider.</title>
        <authorList>
            <person name="Hendrickx F."/>
            <person name="De Corte Z."/>
            <person name="Sonet G."/>
            <person name="Van Belleghem S.M."/>
            <person name="Kostlbacher S."/>
            <person name="Vangestel C."/>
        </authorList>
    </citation>
    <scope>NUCLEOTIDE SEQUENCE [LARGE SCALE GENOMIC DNA]</scope>
    <source>
        <strain evidence="2">W744_W776</strain>
    </source>
</reference>
<feature type="compositionally biased region" description="Polar residues" evidence="1">
    <location>
        <begin position="75"/>
        <end position="85"/>
    </location>
</feature>
<feature type="region of interest" description="Disordered" evidence="1">
    <location>
        <begin position="66"/>
        <end position="94"/>
    </location>
</feature>
<evidence type="ECO:0000313" key="2">
    <source>
        <dbReference type="EMBL" id="KAG8180964.1"/>
    </source>
</evidence>
<comment type="caution">
    <text evidence="2">The sequence shown here is derived from an EMBL/GenBank/DDBJ whole genome shotgun (WGS) entry which is preliminary data.</text>
</comment>
<name>A0AAV6UA17_9ARAC</name>
<keyword evidence="3" id="KW-1185">Reference proteome</keyword>
<organism evidence="2 3">
    <name type="scientific">Oedothorax gibbosus</name>
    <dbReference type="NCBI Taxonomy" id="931172"/>
    <lineage>
        <taxon>Eukaryota</taxon>
        <taxon>Metazoa</taxon>
        <taxon>Ecdysozoa</taxon>
        <taxon>Arthropoda</taxon>
        <taxon>Chelicerata</taxon>
        <taxon>Arachnida</taxon>
        <taxon>Araneae</taxon>
        <taxon>Araneomorphae</taxon>
        <taxon>Entelegynae</taxon>
        <taxon>Araneoidea</taxon>
        <taxon>Linyphiidae</taxon>
        <taxon>Erigoninae</taxon>
        <taxon>Oedothorax</taxon>
    </lineage>
</organism>
<gene>
    <name evidence="2" type="ORF">JTE90_024713</name>
</gene>
<dbReference type="AlphaFoldDB" id="A0AAV6UA17"/>
<accession>A0AAV6UA17</accession>
<protein>
    <submittedName>
        <fullName evidence="2">Uncharacterized protein</fullName>
    </submittedName>
</protein>
<dbReference type="EMBL" id="JAFNEN010000539">
    <property type="protein sequence ID" value="KAG8180964.1"/>
    <property type="molecule type" value="Genomic_DNA"/>
</dbReference>
<sequence length="94" mass="10496">MSKTSTTRPAVEKAKNFLETNDKPEGDVINQINKERLAQVQENRERLVPIIRATLFLGRQGLAFRGHRGDGRLRTGSSTTENEGNSKAHGCFWG</sequence>
<evidence type="ECO:0000256" key="1">
    <source>
        <dbReference type="SAM" id="MobiDB-lite"/>
    </source>
</evidence>
<feature type="region of interest" description="Disordered" evidence="1">
    <location>
        <begin position="1"/>
        <end position="24"/>
    </location>
</feature>
<evidence type="ECO:0000313" key="3">
    <source>
        <dbReference type="Proteomes" id="UP000827092"/>
    </source>
</evidence>
<feature type="compositionally biased region" description="Basic and acidic residues" evidence="1">
    <location>
        <begin position="10"/>
        <end position="24"/>
    </location>
</feature>
<proteinExistence type="predicted"/>